<evidence type="ECO:0000256" key="1">
    <source>
        <dbReference type="SAM" id="SignalP"/>
    </source>
</evidence>
<name>A0A1I4P0A2_9PROT</name>
<dbReference type="STRING" id="52442.SAMN05421880_109101"/>
<evidence type="ECO:0000313" key="3">
    <source>
        <dbReference type="EMBL" id="CAE6500414.1"/>
    </source>
</evidence>
<sequence>MKKVILFFVFILSSFVCSAQSEVYKRVDQDGHIIYSDIQSKGADPIELPELTVLPAQSTEVLSAKSETIAAERQHEIIDKTGDVATDQMMGSGAAQLDHTTQATTSQMSDYDRVQQLIEDIELYEDNIEALEIELYNLGGGY</sequence>
<gene>
    <name evidence="3" type="ORF">NMYAN_190022</name>
    <name evidence="4" type="ORF">SAMN05421880_109101</name>
</gene>
<reference evidence="3" key="2">
    <citation type="submission" date="2021-02" db="EMBL/GenBank/DDBJ databases">
        <authorList>
            <person name="Han P."/>
        </authorList>
    </citation>
    <scope>NUCLEOTIDE SEQUENCE</scope>
    <source>
        <strain evidence="3">Nitrosomonas nitrosa 18-3D</strain>
    </source>
</reference>
<dbReference type="RefSeq" id="WP_090667756.1">
    <property type="nucleotide sequence ID" value="NZ_CAJNAP010000011.1"/>
</dbReference>
<feature type="chain" id="PRO_5042685650" description="DUF4124 domain-containing protein" evidence="1">
    <location>
        <begin position="20"/>
        <end position="142"/>
    </location>
</feature>
<feature type="signal peptide" evidence="1">
    <location>
        <begin position="1"/>
        <end position="19"/>
    </location>
</feature>
<evidence type="ECO:0000313" key="4">
    <source>
        <dbReference type="EMBL" id="SFM21254.1"/>
    </source>
</evidence>
<dbReference type="InterPro" id="IPR025392">
    <property type="entry name" value="DUF4124"/>
</dbReference>
<dbReference type="Pfam" id="PF13511">
    <property type="entry name" value="DUF4124"/>
    <property type="match status" value="1"/>
</dbReference>
<keyword evidence="1" id="KW-0732">Signal</keyword>
<dbReference type="EMBL" id="CAJNAP010000011">
    <property type="protein sequence ID" value="CAE6500414.1"/>
    <property type="molecule type" value="Genomic_DNA"/>
</dbReference>
<dbReference type="EMBL" id="FOUF01000009">
    <property type="protein sequence ID" value="SFM21254.1"/>
    <property type="molecule type" value="Genomic_DNA"/>
</dbReference>
<accession>A0A1I4P0A2</accession>
<evidence type="ECO:0000259" key="2">
    <source>
        <dbReference type="Pfam" id="PF13511"/>
    </source>
</evidence>
<dbReference type="AlphaFoldDB" id="A0A1I4P0A2"/>
<organism evidence="4 5">
    <name type="scientific">Nitrosomonas nitrosa</name>
    <dbReference type="NCBI Taxonomy" id="52442"/>
    <lineage>
        <taxon>Bacteria</taxon>
        <taxon>Pseudomonadati</taxon>
        <taxon>Pseudomonadota</taxon>
        <taxon>Betaproteobacteria</taxon>
        <taxon>Nitrosomonadales</taxon>
        <taxon>Nitrosomonadaceae</taxon>
        <taxon>Nitrosomonas</taxon>
    </lineage>
</organism>
<dbReference type="Proteomes" id="UP000601736">
    <property type="component" value="Unassembled WGS sequence"/>
</dbReference>
<dbReference type="Proteomes" id="UP000199561">
    <property type="component" value="Unassembled WGS sequence"/>
</dbReference>
<proteinExistence type="predicted"/>
<evidence type="ECO:0000313" key="5">
    <source>
        <dbReference type="Proteomes" id="UP000199561"/>
    </source>
</evidence>
<keyword evidence="5" id="KW-1185">Reference proteome</keyword>
<feature type="domain" description="DUF4124" evidence="2">
    <location>
        <begin position="12"/>
        <end position="56"/>
    </location>
</feature>
<protein>
    <recommendedName>
        <fullName evidence="2">DUF4124 domain-containing protein</fullName>
    </recommendedName>
</protein>
<reference evidence="4 5" key="1">
    <citation type="submission" date="2016-10" db="EMBL/GenBank/DDBJ databases">
        <authorList>
            <person name="de Groot N.N."/>
        </authorList>
    </citation>
    <scope>NUCLEOTIDE SEQUENCE [LARGE SCALE GENOMIC DNA]</scope>
    <source>
        <strain evidence="4 5">Nm146</strain>
    </source>
</reference>